<evidence type="ECO:0000313" key="1">
    <source>
        <dbReference type="EMBL" id="KAH9290644.1"/>
    </source>
</evidence>
<dbReference type="AlphaFoldDB" id="A0AA38C5G9"/>
<dbReference type="Proteomes" id="UP000824469">
    <property type="component" value="Unassembled WGS sequence"/>
</dbReference>
<sequence length="96" mass="10559">LILDILHGHNNSYLESPVPSGTGEKMDCFDDEVVVDLMNTEAFEEDSRFFVKDGVEDAAKAVAEDVTNSEADLDLQDEVVIDLIHGFFGNINNALN</sequence>
<reference evidence="1 2" key="1">
    <citation type="journal article" date="2021" name="Nat. Plants">
        <title>The Taxus genome provides insights into paclitaxel biosynthesis.</title>
        <authorList>
            <person name="Xiong X."/>
            <person name="Gou J."/>
            <person name="Liao Q."/>
            <person name="Li Y."/>
            <person name="Zhou Q."/>
            <person name="Bi G."/>
            <person name="Li C."/>
            <person name="Du R."/>
            <person name="Wang X."/>
            <person name="Sun T."/>
            <person name="Guo L."/>
            <person name="Liang H."/>
            <person name="Lu P."/>
            <person name="Wu Y."/>
            <person name="Zhang Z."/>
            <person name="Ro D.K."/>
            <person name="Shang Y."/>
            <person name="Huang S."/>
            <person name="Yan J."/>
        </authorList>
    </citation>
    <scope>NUCLEOTIDE SEQUENCE [LARGE SCALE GENOMIC DNA]</scope>
    <source>
        <strain evidence="1">Ta-2019</strain>
    </source>
</reference>
<feature type="non-terminal residue" evidence="1">
    <location>
        <position position="1"/>
    </location>
</feature>
<accession>A0AA38C5G9</accession>
<protein>
    <submittedName>
        <fullName evidence="1">Uncharacterized protein</fullName>
    </submittedName>
</protein>
<dbReference type="EMBL" id="JAHRHJ020003813">
    <property type="protein sequence ID" value="KAH9290644.1"/>
    <property type="molecule type" value="Genomic_DNA"/>
</dbReference>
<name>A0AA38C5G9_TAXCH</name>
<keyword evidence="2" id="KW-1185">Reference proteome</keyword>
<feature type="non-terminal residue" evidence="1">
    <location>
        <position position="96"/>
    </location>
</feature>
<comment type="caution">
    <text evidence="1">The sequence shown here is derived from an EMBL/GenBank/DDBJ whole genome shotgun (WGS) entry which is preliminary data.</text>
</comment>
<proteinExistence type="predicted"/>
<organism evidence="1 2">
    <name type="scientific">Taxus chinensis</name>
    <name type="common">Chinese yew</name>
    <name type="synonym">Taxus wallichiana var. chinensis</name>
    <dbReference type="NCBI Taxonomy" id="29808"/>
    <lineage>
        <taxon>Eukaryota</taxon>
        <taxon>Viridiplantae</taxon>
        <taxon>Streptophyta</taxon>
        <taxon>Embryophyta</taxon>
        <taxon>Tracheophyta</taxon>
        <taxon>Spermatophyta</taxon>
        <taxon>Pinopsida</taxon>
        <taxon>Pinidae</taxon>
        <taxon>Conifers II</taxon>
        <taxon>Cupressales</taxon>
        <taxon>Taxaceae</taxon>
        <taxon>Taxus</taxon>
    </lineage>
</organism>
<gene>
    <name evidence="1" type="ORF">KI387_034761</name>
</gene>
<evidence type="ECO:0000313" key="2">
    <source>
        <dbReference type="Proteomes" id="UP000824469"/>
    </source>
</evidence>